<dbReference type="Proteomes" id="UP001058682">
    <property type="component" value="Chromosome"/>
</dbReference>
<accession>A0AAE9MTA1</accession>
<dbReference type="Pfam" id="PF04221">
    <property type="entry name" value="RelB"/>
    <property type="match status" value="1"/>
</dbReference>
<gene>
    <name evidence="2" type="ORF">E4N74_04145</name>
    <name evidence="1" type="ORF">E4N76_05050</name>
</gene>
<dbReference type="InterPro" id="IPR007337">
    <property type="entry name" value="RelB/DinJ"/>
</dbReference>
<dbReference type="InterPro" id="IPR013321">
    <property type="entry name" value="Arc_rbn_hlx_hlx"/>
</dbReference>
<reference evidence="2" key="1">
    <citation type="submission" date="2019-04" db="EMBL/GenBank/DDBJ databases">
        <title>Whole genome sequencing of oral phylogroup 2 treponemes.</title>
        <authorList>
            <person name="Chan Y."/>
            <person name="Zeng H.H."/>
            <person name="Yu X.L."/>
            <person name="Leung W.K."/>
            <person name="Watt R.M."/>
        </authorList>
    </citation>
    <scope>NUCLEOTIDE SEQUENCE</scope>
    <source>
        <strain evidence="2">OMZ 835</strain>
        <strain evidence="1">OMZ 847</strain>
    </source>
</reference>
<organism evidence="2 3">
    <name type="scientific">Treponema putidum</name>
    <dbReference type="NCBI Taxonomy" id="221027"/>
    <lineage>
        <taxon>Bacteria</taxon>
        <taxon>Pseudomonadati</taxon>
        <taxon>Spirochaetota</taxon>
        <taxon>Spirochaetia</taxon>
        <taxon>Spirochaetales</taxon>
        <taxon>Treponemataceae</taxon>
        <taxon>Treponema</taxon>
    </lineage>
</organism>
<dbReference type="RefSeq" id="WP_255806275.1">
    <property type="nucleotide sequence ID" value="NZ_CP038802.1"/>
</dbReference>
<keyword evidence="4" id="KW-1185">Reference proteome</keyword>
<dbReference type="AlphaFoldDB" id="A0AAE9MTA1"/>
<protein>
    <submittedName>
        <fullName evidence="2">Type II toxin-antitoxin system RelB/DinJ family antitoxin</fullName>
    </submittedName>
</protein>
<proteinExistence type="predicted"/>
<evidence type="ECO:0000313" key="1">
    <source>
        <dbReference type="EMBL" id="UTY28426.1"/>
    </source>
</evidence>
<sequence length="86" mass="9673">MTTISAKITHDDKITFERICDSMGINISSAINSFVKATIRENGLPFALKASEDPYVYSEENMKYLRNSINQIESGKGQIHELKESC</sequence>
<evidence type="ECO:0000313" key="2">
    <source>
        <dbReference type="EMBL" id="UTY33292.1"/>
    </source>
</evidence>
<dbReference type="EMBL" id="CP038802">
    <property type="protein sequence ID" value="UTY28426.1"/>
    <property type="molecule type" value="Genomic_DNA"/>
</dbReference>
<evidence type="ECO:0000313" key="4">
    <source>
        <dbReference type="Proteomes" id="UP001059401"/>
    </source>
</evidence>
<dbReference type="EMBL" id="CP038804">
    <property type="protein sequence ID" value="UTY33292.1"/>
    <property type="molecule type" value="Genomic_DNA"/>
</dbReference>
<evidence type="ECO:0000313" key="3">
    <source>
        <dbReference type="Proteomes" id="UP001058682"/>
    </source>
</evidence>
<name>A0AAE9MTA1_9SPIR</name>
<dbReference type="Gene3D" id="1.10.1220.10">
    <property type="entry name" value="Met repressor-like"/>
    <property type="match status" value="1"/>
</dbReference>
<dbReference type="NCBIfam" id="TIGR02384">
    <property type="entry name" value="RelB_DinJ"/>
    <property type="match status" value="1"/>
</dbReference>
<dbReference type="Proteomes" id="UP001059401">
    <property type="component" value="Chromosome"/>
</dbReference>
<dbReference type="GO" id="GO:0006355">
    <property type="term" value="P:regulation of DNA-templated transcription"/>
    <property type="evidence" value="ECO:0007669"/>
    <property type="project" value="InterPro"/>
</dbReference>